<evidence type="ECO:0000256" key="1">
    <source>
        <dbReference type="SAM" id="Phobius"/>
    </source>
</evidence>
<feature type="transmembrane region" description="Helical" evidence="1">
    <location>
        <begin position="229"/>
        <end position="248"/>
    </location>
</feature>
<keyword evidence="1" id="KW-0472">Membrane</keyword>
<reference evidence="3 4" key="2">
    <citation type="submission" date="2020-07" db="EMBL/GenBank/DDBJ databases">
        <title>Genome assembly of wild tea tree DASZ reveals pedigree and selection history of tea varieties.</title>
        <authorList>
            <person name="Zhang W."/>
        </authorList>
    </citation>
    <scope>NUCLEOTIDE SEQUENCE [LARGE SCALE GENOMIC DNA]</scope>
    <source>
        <strain evidence="4">cv. G240</strain>
        <tissue evidence="3">Leaf</tissue>
    </source>
</reference>
<name>A0A7J7FQ58_CAMSI</name>
<dbReference type="AlphaFoldDB" id="A0A7J7FQ58"/>
<dbReference type="PANTHER" id="PTHR24177">
    <property type="entry name" value="CASKIN"/>
    <property type="match status" value="1"/>
</dbReference>
<dbReference type="Pfam" id="PF13962">
    <property type="entry name" value="PGG"/>
    <property type="match status" value="1"/>
</dbReference>
<evidence type="ECO:0000313" key="4">
    <source>
        <dbReference type="Proteomes" id="UP000593564"/>
    </source>
</evidence>
<reference evidence="4" key="1">
    <citation type="journal article" date="2020" name="Nat. Commun.">
        <title>Genome assembly of wild tea tree DASZ reveals pedigree and selection history of tea varieties.</title>
        <authorList>
            <person name="Zhang W."/>
            <person name="Zhang Y."/>
            <person name="Qiu H."/>
            <person name="Guo Y."/>
            <person name="Wan H."/>
            <person name="Zhang X."/>
            <person name="Scossa F."/>
            <person name="Alseekh S."/>
            <person name="Zhang Q."/>
            <person name="Wang P."/>
            <person name="Xu L."/>
            <person name="Schmidt M.H."/>
            <person name="Jia X."/>
            <person name="Li D."/>
            <person name="Zhu A."/>
            <person name="Guo F."/>
            <person name="Chen W."/>
            <person name="Ni D."/>
            <person name="Usadel B."/>
            <person name="Fernie A.R."/>
            <person name="Wen W."/>
        </authorList>
    </citation>
    <scope>NUCLEOTIDE SEQUENCE [LARGE SCALE GENOMIC DNA]</scope>
    <source>
        <strain evidence="4">cv. G240</strain>
    </source>
</reference>
<keyword evidence="1" id="KW-0812">Transmembrane</keyword>
<protein>
    <recommendedName>
        <fullName evidence="2">PGG domain-containing protein</fullName>
    </recommendedName>
</protein>
<gene>
    <name evidence="3" type="ORF">HYC85_031263</name>
</gene>
<dbReference type="EMBL" id="JACBKZ010000015">
    <property type="protein sequence ID" value="KAF5930390.1"/>
    <property type="molecule type" value="Genomic_DNA"/>
</dbReference>
<keyword evidence="1" id="KW-1133">Transmembrane helix</keyword>
<accession>A0A7J7FQ58</accession>
<feature type="transmembrane region" description="Helical" evidence="1">
    <location>
        <begin position="151"/>
        <end position="174"/>
    </location>
</feature>
<dbReference type="PANTHER" id="PTHR24177:SF103">
    <property type="entry name" value="PGG DOMAIN-CONTAINING PROTEIN"/>
    <property type="match status" value="1"/>
</dbReference>
<evidence type="ECO:0000259" key="2">
    <source>
        <dbReference type="Pfam" id="PF13962"/>
    </source>
</evidence>
<organism evidence="3 4">
    <name type="scientific">Camellia sinensis</name>
    <name type="common">Tea plant</name>
    <name type="synonym">Thea sinensis</name>
    <dbReference type="NCBI Taxonomy" id="4442"/>
    <lineage>
        <taxon>Eukaryota</taxon>
        <taxon>Viridiplantae</taxon>
        <taxon>Streptophyta</taxon>
        <taxon>Embryophyta</taxon>
        <taxon>Tracheophyta</taxon>
        <taxon>Spermatophyta</taxon>
        <taxon>Magnoliopsida</taxon>
        <taxon>eudicotyledons</taxon>
        <taxon>Gunneridae</taxon>
        <taxon>Pentapetalae</taxon>
        <taxon>asterids</taxon>
        <taxon>Ericales</taxon>
        <taxon>Theaceae</taxon>
        <taxon>Camellia</taxon>
    </lineage>
</organism>
<feature type="transmembrane region" description="Helical" evidence="1">
    <location>
        <begin position="113"/>
        <end position="131"/>
    </location>
</feature>
<feature type="transmembrane region" description="Helical" evidence="1">
    <location>
        <begin position="195"/>
        <end position="217"/>
    </location>
</feature>
<dbReference type="InterPro" id="IPR026961">
    <property type="entry name" value="PGG_dom"/>
</dbReference>
<feature type="domain" description="PGG" evidence="2">
    <location>
        <begin position="104"/>
        <end position="215"/>
    </location>
</feature>
<dbReference type="Proteomes" id="UP000593564">
    <property type="component" value="Unassembled WGS sequence"/>
</dbReference>
<comment type="caution">
    <text evidence="3">The sequence shown here is derived from an EMBL/GenBank/DDBJ whole genome shotgun (WGS) entry which is preliminary data.</text>
</comment>
<dbReference type="GO" id="GO:0016020">
    <property type="term" value="C:membrane"/>
    <property type="evidence" value="ECO:0007669"/>
    <property type="project" value="TreeGrafter"/>
</dbReference>
<sequence length="281" mass="30856">MLIAVENRQPHVLQLLLKSKSTKSIDDLLHCLDNEGNSALHLAAVLKTYQPWLAPNAALQMQWEIKWVQEHLPKHLVAHQNNGGKTAQEIFIETHSELVQNDTEWLMKTSDSCTIVAALIATVAFATMASVPGGTESNGDPVLQAHRMFKVFSTSSLGALCFSLTAVVMFLAILTSRHKAKDFGKDLPTELLIGLTALFLSIASVSVSFCGGYFLVLKDVVRDAKTIEYVVAVIPVIAFSVALFPLYFKLILATIKKVPERGFMVITGGVELRWHKTVGNN</sequence>
<keyword evidence="4" id="KW-1185">Reference proteome</keyword>
<proteinExistence type="predicted"/>
<evidence type="ECO:0000313" key="3">
    <source>
        <dbReference type="EMBL" id="KAF5930390.1"/>
    </source>
</evidence>